<accession>B1FRP4</accession>
<dbReference type="EMBL" id="ABLC01000440">
    <property type="protein sequence ID" value="EDS99775.1"/>
    <property type="molecule type" value="Genomic_DNA"/>
</dbReference>
<proteinExistence type="predicted"/>
<gene>
    <name evidence="2" type="ORF">BamIOP4010DRAFT_6707</name>
</gene>
<dbReference type="AlphaFoldDB" id="B1FRP4"/>
<sequence length="213" mass="24404">MVGLAALNARGFVCVGRFRPLGERGMSGKESLDPLRTALLKSRDREPPVRGFRTIRLASVSDVTPMQHRHHPCGDMYARRPRTKTAGPDRRDNGESDLDDLRANAAGHSIGRLVCFERRNSVRLTRDPNVDVTTAQYRPERGAGKLRWLGVRHRQMQGNTGVEVWRPNAWRFAKWQFHQKMYPHLLVIFSRFAFRNPHRKLLPLHASHLSESA</sequence>
<dbReference type="PATRIC" id="fig|396596.7.peg.372"/>
<feature type="compositionally biased region" description="Basic and acidic residues" evidence="1">
    <location>
        <begin position="87"/>
        <end position="99"/>
    </location>
</feature>
<reference evidence="2 3" key="1">
    <citation type="submission" date="2008-03" db="EMBL/GenBank/DDBJ databases">
        <title>Sequencing of the draft genome and assembly of Burkholderia ambifaria IOP40-10.</title>
        <authorList>
            <consortium name="US DOE Joint Genome Institute (JGI-PGF)"/>
            <person name="Copeland A."/>
            <person name="Lucas S."/>
            <person name="Lapidus A."/>
            <person name="Glavina del Rio T."/>
            <person name="Dalin E."/>
            <person name="Tice H."/>
            <person name="Bruce D."/>
            <person name="Goodwin L."/>
            <person name="Pitluck S."/>
            <person name="Larimer F."/>
            <person name="Land M.L."/>
            <person name="Hauser L."/>
            <person name="Tiedje J."/>
            <person name="Richardson P."/>
        </authorList>
    </citation>
    <scope>NUCLEOTIDE SEQUENCE [LARGE SCALE GENOMIC DNA]</scope>
    <source>
        <strain evidence="2 3">IOP40-10</strain>
    </source>
</reference>
<organism evidence="2 3">
    <name type="scientific">Burkholderia ambifaria IOP40-10</name>
    <dbReference type="NCBI Taxonomy" id="396596"/>
    <lineage>
        <taxon>Bacteria</taxon>
        <taxon>Pseudomonadati</taxon>
        <taxon>Pseudomonadota</taxon>
        <taxon>Betaproteobacteria</taxon>
        <taxon>Burkholderiales</taxon>
        <taxon>Burkholderiaceae</taxon>
        <taxon>Burkholderia</taxon>
        <taxon>Burkholderia cepacia complex</taxon>
    </lineage>
</organism>
<name>B1FRP4_9BURK</name>
<evidence type="ECO:0000313" key="2">
    <source>
        <dbReference type="EMBL" id="EDS99775.1"/>
    </source>
</evidence>
<evidence type="ECO:0000313" key="3">
    <source>
        <dbReference type="Proteomes" id="UP000005463"/>
    </source>
</evidence>
<comment type="caution">
    <text evidence="2">The sequence shown here is derived from an EMBL/GenBank/DDBJ whole genome shotgun (WGS) entry which is preliminary data.</text>
</comment>
<evidence type="ECO:0000256" key="1">
    <source>
        <dbReference type="SAM" id="MobiDB-lite"/>
    </source>
</evidence>
<protein>
    <submittedName>
        <fullName evidence="2">Uncharacterized protein</fullName>
    </submittedName>
</protein>
<dbReference type="Proteomes" id="UP000005463">
    <property type="component" value="Unassembled WGS sequence"/>
</dbReference>
<feature type="region of interest" description="Disordered" evidence="1">
    <location>
        <begin position="64"/>
        <end position="99"/>
    </location>
</feature>